<name>A0ABN2DMC5_9ACTN</name>
<dbReference type="EMBL" id="BAAAOS010000020">
    <property type="protein sequence ID" value="GAA1580277.1"/>
    <property type="molecule type" value="Genomic_DNA"/>
</dbReference>
<proteinExistence type="predicted"/>
<organism evidence="1 2">
    <name type="scientific">Kribbella sancticallisti</name>
    <dbReference type="NCBI Taxonomy" id="460087"/>
    <lineage>
        <taxon>Bacteria</taxon>
        <taxon>Bacillati</taxon>
        <taxon>Actinomycetota</taxon>
        <taxon>Actinomycetes</taxon>
        <taxon>Propionibacteriales</taxon>
        <taxon>Kribbellaceae</taxon>
        <taxon>Kribbella</taxon>
    </lineage>
</organism>
<sequence length="109" mass="10231">MQPPVVVVVGVDGGEVSGAEGEAGVAFPRGGEAPDVGEFGGLRVAGDEAEGAAGVGGGELGVVADEEEFGAGGVGGAGECGQFHGAGHGGFVDDDELVLAKAPSVAVGL</sequence>
<evidence type="ECO:0000313" key="2">
    <source>
        <dbReference type="Proteomes" id="UP001500393"/>
    </source>
</evidence>
<dbReference type="Proteomes" id="UP001500393">
    <property type="component" value="Unassembled WGS sequence"/>
</dbReference>
<evidence type="ECO:0000313" key="1">
    <source>
        <dbReference type="EMBL" id="GAA1580277.1"/>
    </source>
</evidence>
<accession>A0ABN2DMC5</accession>
<keyword evidence="2" id="KW-1185">Reference proteome</keyword>
<protein>
    <submittedName>
        <fullName evidence="1">Uncharacterized protein</fullName>
    </submittedName>
</protein>
<reference evidence="1 2" key="1">
    <citation type="journal article" date="2019" name="Int. J. Syst. Evol. Microbiol.">
        <title>The Global Catalogue of Microorganisms (GCM) 10K type strain sequencing project: providing services to taxonomists for standard genome sequencing and annotation.</title>
        <authorList>
            <consortium name="The Broad Institute Genomics Platform"/>
            <consortium name="The Broad Institute Genome Sequencing Center for Infectious Disease"/>
            <person name="Wu L."/>
            <person name="Ma J."/>
        </authorList>
    </citation>
    <scope>NUCLEOTIDE SEQUENCE [LARGE SCALE GENOMIC DNA]</scope>
    <source>
        <strain evidence="1 2">JCM 14969</strain>
    </source>
</reference>
<gene>
    <name evidence="1" type="ORF">GCM10009789_37610</name>
</gene>
<comment type="caution">
    <text evidence="1">The sequence shown here is derived from an EMBL/GenBank/DDBJ whole genome shotgun (WGS) entry which is preliminary data.</text>
</comment>